<evidence type="ECO:0000313" key="2">
    <source>
        <dbReference type="RefSeq" id="XP_024869224.1"/>
    </source>
</evidence>
<dbReference type="GeneID" id="112452971"/>
<sequence>MKGTHKFLNLALELYLEYTLEDNYPDLIHIASLVDIKEKESNSKIILDTLHHTTLQDLGLEYLTRSKDKDGFVMYLHNMLNIRLTDMVSDEAKFDERCLDMALTLFDLSRYFLANNRFAEAKSHIAVGNCVICKLAADTSKTAEKESKASFHLYNENYDYADYAFAVSAKSWGFYGVSLLRFWIEKFSQSFEEQRDNQIKLHKGRIKLLEDARKKFHRITEDDRESQIYKRIWYEVVTSCSTIMDLRKHYDESFKEMSMKAADQYAKIIADN</sequence>
<dbReference type="Proteomes" id="UP000504618">
    <property type="component" value="Unplaced"/>
</dbReference>
<organism evidence="1 2">
    <name type="scientific">Temnothorax curvispinosus</name>
    <dbReference type="NCBI Taxonomy" id="300111"/>
    <lineage>
        <taxon>Eukaryota</taxon>
        <taxon>Metazoa</taxon>
        <taxon>Ecdysozoa</taxon>
        <taxon>Arthropoda</taxon>
        <taxon>Hexapoda</taxon>
        <taxon>Insecta</taxon>
        <taxon>Pterygota</taxon>
        <taxon>Neoptera</taxon>
        <taxon>Endopterygota</taxon>
        <taxon>Hymenoptera</taxon>
        <taxon>Apocrita</taxon>
        <taxon>Aculeata</taxon>
        <taxon>Formicoidea</taxon>
        <taxon>Formicidae</taxon>
        <taxon>Myrmicinae</taxon>
        <taxon>Temnothorax</taxon>
    </lineage>
</organism>
<accession>A0A6J1PI00</accession>
<feature type="non-terminal residue" evidence="2">
    <location>
        <position position="272"/>
    </location>
</feature>
<proteinExistence type="predicted"/>
<dbReference type="RefSeq" id="XP_024869224.1">
    <property type="nucleotide sequence ID" value="XM_025013456.1"/>
</dbReference>
<protein>
    <submittedName>
        <fullName evidence="2">Uncharacterized protein LOC112452971</fullName>
    </submittedName>
</protein>
<name>A0A6J1PI00_9HYME</name>
<keyword evidence="1" id="KW-1185">Reference proteome</keyword>
<dbReference type="AlphaFoldDB" id="A0A6J1PI00"/>
<dbReference type="OrthoDB" id="7554758at2759"/>
<reference evidence="2" key="1">
    <citation type="submission" date="2025-08" db="UniProtKB">
        <authorList>
            <consortium name="RefSeq"/>
        </authorList>
    </citation>
    <scope>IDENTIFICATION</scope>
    <source>
        <tissue evidence="2">Whole body</tissue>
    </source>
</reference>
<evidence type="ECO:0000313" key="1">
    <source>
        <dbReference type="Proteomes" id="UP000504618"/>
    </source>
</evidence>
<gene>
    <name evidence="2" type="primary">LOC112452971</name>
</gene>